<keyword evidence="6" id="KW-1185">Reference proteome</keyword>
<name>A0ABY9TIK0_9GAMM</name>
<proteinExistence type="predicted"/>
<evidence type="ECO:0000256" key="2">
    <source>
        <dbReference type="ARBA" id="ARBA00023125"/>
    </source>
</evidence>
<protein>
    <submittedName>
        <fullName evidence="5">GntR family transcriptional regulator</fullName>
    </submittedName>
</protein>
<keyword evidence="1" id="KW-0805">Transcription regulation</keyword>
<dbReference type="InterPro" id="IPR036390">
    <property type="entry name" value="WH_DNA-bd_sf"/>
</dbReference>
<reference evidence="6" key="1">
    <citation type="submission" date="2023-09" db="EMBL/GenBank/DDBJ databases">
        <authorList>
            <person name="Li S."/>
            <person name="Li X."/>
            <person name="Zhang C."/>
            <person name="Zhao Z."/>
        </authorList>
    </citation>
    <scope>NUCLEOTIDE SEQUENCE [LARGE SCALE GENOMIC DNA]</scope>
    <source>
        <strain evidence="6">SQ345</strain>
    </source>
</reference>
<dbReference type="PROSITE" id="PS50949">
    <property type="entry name" value="HTH_GNTR"/>
    <property type="match status" value="1"/>
</dbReference>
<dbReference type="Pfam" id="PF00392">
    <property type="entry name" value="GntR"/>
    <property type="match status" value="1"/>
</dbReference>
<sequence length="123" mass="13590">MNIAIDENSTTPIYKQIVEQVKAAVASGELAVGTQLPSIRQIANEVEVNPNTVAKAFKILERDQVIVSKGFRGTFINSTASEHLDENMQSKVEQELAEAIQKLRKFGAIDSEIRNSFNAIMKN</sequence>
<dbReference type="RefSeq" id="WP_348387841.1">
    <property type="nucleotide sequence ID" value="NZ_CP134146.1"/>
</dbReference>
<dbReference type="InterPro" id="IPR036388">
    <property type="entry name" value="WH-like_DNA-bd_sf"/>
</dbReference>
<dbReference type="EMBL" id="CP134146">
    <property type="protein sequence ID" value="WNC68686.1"/>
    <property type="molecule type" value="Genomic_DNA"/>
</dbReference>
<organism evidence="5 6">
    <name type="scientific">Thalassotalea nanhaiensis</name>
    <dbReference type="NCBI Taxonomy" id="3065648"/>
    <lineage>
        <taxon>Bacteria</taxon>
        <taxon>Pseudomonadati</taxon>
        <taxon>Pseudomonadota</taxon>
        <taxon>Gammaproteobacteria</taxon>
        <taxon>Alteromonadales</taxon>
        <taxon>Colwelliaceae</taxon>
        <taxon>Thalassotalea</taxon>
    </lineage>
</organism>
<evidence type="ECO:0000256" key="1">
    <source>
        <dbReference type="ARBA" id="ARBA00023015"/>
    </source>
</evidence>
<dbReference type="InterPro" id="IPR000524">
    <property type="entry name" value="Tscrpt_reg_HTH_GntR"/>
</dbReference>
<accession>A0ABY9TIK0</accession>
<dbReference type="PANTHER" id="PTHR38445">
    <property type="entry name" value="HTH-TYPE TRANSCRIPTIONAL REPRESSOR YTRA"/>
    <property type="match status" value="1"/>
</dbReference>
<dbReference type="Gene3D" id="1.10.10.10">
    <property type="entry name" value="Winged helix-like DNA-binding domain superfamily/Winged helix DNA-binding domain"/>
    <property type="match status" value="1"/>
</dbReference>
<keyword evidence="2" id="KW-0238">DNA-binding</keyword>
<evidence type="ECO:0000313" key="5">
    <source>
        <dbReference type="EMBL" id="WNC68686.1"/>
    </source>
</evidence>
<dbReference type="Proteomes" id="UP001248581">
    <property type="component" value="Chromosome"/>
</dbReference>
<evidence type="ECO:0000259" key="4">
    <source>
        <dbReference type="PROSITE" id="PS50949"/>
    </source>
</evidence>
<evidence type="ECO:0000313" key="6">
    <source>
        <dbReference type="Proteomes" id="UP001248581"/>
    </source>
</evidence>
<gene>
    <name evidence="5" type="ORF">RI845_00725</name>
</gene>
<dbReference type="SUPFAM" id="SSF46785">
    <property type="entry name" value="Winged helix' DNA-binding domain"/>
    <property type="match status" value="1"/>
</dbReference>
<evidence type="ECO:0000256" key="3">
    <source>
        <dbReference type="ARBA" id="ARBA00023163"/>
    </source>
</evidence>
<keyword evidence="3" id="KW-0804">Transcription</keyword>
<feature type="domain" description="HTH gntR-type" evidence="4">
    <location>
        <begin position="11"/>
        <end position="79"/>
    </location>
</feature>
<dbReference type="PANTHER" id="PTHR38445:SF9">
    <property type="entry name" value="HTH-TYPE TRANSCRIPTIONAL REPRESSOR YTRA"/>
    <property type="match status" value="1"/>
</dbReference>
<dbReference type="SMART" id="SM00345">
    <property type="entry name" value="HTH_GNTR"/>
    <property type="match status" value="1"/>
</dbReference>
<dbReference type="CDD" id="cd07377">
    <property type="entry name" value="WHTH_GntR"/>
    <property type="match status" value="1"/>
</dbReference>